<proteinExistence type="predicted"/>
<dbReference type="Proteomes" id="UP001218218">
    <property type="component" value="Unassembled WGS sequence"/>
</dbReference>
<keyword evidence="3" id="KW-1185">Reference proteome</keyword>
<protein>
    <submittedName>
        <fullName evidence="2">Uncharacterized protein</fullName>
    </submittedName>
</protein>
<organism evidence="2 3">
    <name type="scientific">Mycena albidolilacea</name>
    <dbReference type="NCBI Taxonomy" id="1033008"/>
    <lineage>
        <taxon>Eukaryota</taxon>
        <taxon>Fungi</taxon>
        <taxon>Dikarya</taxon>
        <taxon>Basidiomycota</taxon>
        <taxon>Agaricomycotina</taxon>
        <taxon>Agaricomycetes</taxon>
        <taxon>Agaricomycetidae</taxon>
        <taxon>Agaricales</taxon>
        <taxon>Marasmiineae</taxon>
        <taxon>Mycenaceae</taxon>
        <taxon>Mycena</taxon>
    </lineage>
</organism>
<dbReference type="AlphaFoldDB" id="A0AAD6Z8K5"/>
<reference evidence="2" key="1">
    <citation type="submission" date="2023-03" db="EMBL/GenBank/DDBJ databases">
        <title>Massive genome expansion in bonnet fungi (Mycena s.s.) driven by repeated elements and novel gene families across ecological guilds.</title>
        <authorList>
            <consortium name="Lawrence Berkeley National Laboratory"/>
            <person name="Harder C.B."/>
            <person name="Miyauchi S."/>
            <person name="Viragh M."/>
            <person name="Kuo A."/>
            <person name="Thoen E."/>
            <person name="Andreopoulos B."/>
            <person name="Lu D."/>
            <person name="Skrede I."/>
            <person name="Drula E."/>
            <person name="Henrissat B."/>
            <person name="Morin E."/>
            <person name="Kohler A."/>
            <person name="Barry K."/>
            <person name="LaButti K."/>
            <person name="Morin E."/>
            <person name="Salamov A."/>
            <person name="Lipzen A."/>
            <person name="Mereny Z."/>
            <person name="Hegedus B."/>
            <person name="Baldrian P."/>
            <person name="Stursova M."/>
            <person name="Weitz H."/>
            <person name="Taylor A."/>
            <person name="Grigoriev I.V."/>
            <person name="Nagy L.G."/>
            <person name="Martin F."/>
            <person name="Kauserud H."/>
        </authorList>
    </citation>
    <scope>NUCLEOTIDE SEQUENCE</scope>
    <source>
        <strain evidence="2">CBHHK002</strain>
    </source>
</reference>
<dbReference type="EMBL" id="JARIHO010000073">
    <property type="protein sequence ID" value="KAJ7312307.1"/>
    <property type="molecule type" value="Genomic_DNA"/>
</dbReference>
<sequence length="393" mass="42288">MSRNNATSLTHDTDSHPFNECSWPQLQKISATYYGQPSPEMRVAPSGVTTVTVVHRHLKDENAMRHDSPGSLDSEGAVGTKGRQSNGERERTVKPQNPSLFRYASSFMRWAAQGNEGDDGAVHTPEGERSPATFIEALVVGLVAGAAEDLRERKGHDVGAHGHARARTGRRGDVARARARAGWLVLGLWEPWLSGEQWRAVCRMCGTDGGGIGGRVARTRRREEQPESTRGQACPRGRGAGAVPGETRAAGCAGRAIGEMDTGWDEQGNAMRKRGERRGRDVARDGGGYGGGYEQGSKGDCAVALGWRGGTNVATVKLPVVGPARSLRRCMPKYGRFLCRALQADAAPNSSQALPQNPGTRQKPKRGVERQKPSRLPPNPRFESLGGTRVGKT</sequence>
<feature type="compositionally biased region" description="Polar residues" evidence="1">
    <location>
        <begin position="348"/>
        <end position="360"/>
    </location>
</feature>
<evidence type="ECO:0000313" key="2">
    <source>
        <dbReference type="EMBL" id="KAJ7312307.1"/>
    </source>
</evidence>
<name>A0AAD6Z8K5_9AGAR</name>
<feature type="region of interest" description="Disordered" evidence="1">
    <location>
        <begin position="347"/>
        <end position="393"/>
    </location>
</feature>
<feature type="region of interest" description="Disordered" evidence="1">
    <location>
        <begin position="60"/>
        <end position="95"/>
    </location>
</feature>
<evidence type="ECO:0000313" key="3">
    <source>
        <dbReference type="Proteomes" id="UP001218218"/>
    </source>
</evidence>
<accession>A0AAD6Z8K5</accession>
<feature type="region of interest" description="Disordered" evidence="1">
    <location>
        <begin position="213"/>
        <end position="248"/>
    </location>
</feature>
<comment type="caution">
    <text evidence="2">The sequence shown here is derived from an EMBL/GenBank/DDBJ whole genome shotgun (WGS) entry which is preliminary data.</text>
</comment>
<evidence type="ECO:0000256" key="1">
    <source>
        <dbReference type="SAM" id="MobiDB-lite"/>
    </source>
</evidence>
<feature type="region of interest" description="Disordered" evidence="1">
    <location>
        <begin position="261"/>
        <end position="293"/>
    </location>
</feature>
<gene>
    <name evidence="2" type="ORF">DFH08DRAFT_1044803</name>
</gene>